<dbReference type="Gene3D" id="3.90.190.10">
    <property type="entry name" value="Protein tyrosine phosphatase superfamily"/>
    <property type="match status" value="1"/>
</dbReference>
<protein>
    <submittedName>
        <fullName evidence="1">Protein tyrosine phosphatase</fullName>
    </submittedName>
</protein>
<dbReference type="PROSITE" id="PS00383">
    <property type="entry name" value="TYR_PHOSPHATASE_1"/>
    <property type="match status" value="1"/>
</dbReference>
<reference evidence="1" key="1">
    <citation type="submission" date="2024-07" db="EMBL/GenBank/DDBJ databases">
        <authorList>
            <person name="Bringhurst R.M."/>
            <person name="Homer T.E."/>
        </authorList>
    </citation>
    <scope>NUCLEOTIDE SEQUENCE</scope>
</reference>
<dbReference type="SUPFAM" id="SSF52799">
    <property type="entry name" value="(Phosphotyrosine protein) phosphatases II"/>
    <property type="match status" value="1"/>
</dbReference>
<dbReference type="EMBL" id="PQ015378">
    <property type="protein sequence ID" value="XDJ14668.1"/>
    <property type="molecule type" value="Genomic_DNA"/>
</dbReference>
<proteinExistence type="predicted"/>
<dbReference type="InterPro" id="IPR016130">
    <property type="entry name" value="Tyr_Pase_AS"/>
</dbReference>
<accession>A0AB39CCF9</accession>
<organism evidence="1">
    <name type="scientific">Pseudomonas phage RVTF4</name>
    <dbReference type="NCBI Taxonomy" id="3236931"/>
    <lineage>
        <taxon>Viruses</taxon>
    </lineage>
</organism>
<dbReference type="InterPro" id="IPR029021">
    <property type="entry name" value="Prot-tyrosine_phosphatase-like"/>
</dbReference>
<sequence length="151" mass="17453">MKTVAFVPKIIMEQFDKPQVVISIGDPDEDMPNFKCDMIDVLRIAVNDIPDGIAIEDLDGTYRQFDWHDARKILQFEHRWKDEHIVVHCHAGISRSAAVAKYLGDVCGRLLILQRPDQADFYNRQIYRQLQITHLDMRMTGGQVYPIKVGN</sequence>
<evidence type="ECO:0000313" key="1">
    <source>
        <dbReference type="EMBL" id="XDJ14668.1"/>
    </source>
</evidence>
<name>A0AB39CCF9_9VIRU</name>